<protein>
    <submittedName>
        <fullName evidence="2">Uncharacterized protein</fullName>
    </submittedName>
</protein>
<dbReference type="OrthoDB" id="4218123at2759"/>
<keyword evidence="1" id="KW-0472">Membrane</keyword>
<feature type="transmembrane region" description="Helical" evidence="1">
    <location>
        <begin position="143"/>
        <end position="170"/>
    </location>
</feature>
<reference evidence="2 3" key="1">
    <citation type="journal article" date="2012" name="PLoS Pathog.">
        <title>Diverse lifestyles and strategies of plant pathogenesis encoded in the genomes of eighteen Dothideomycetes fungi.</title>
        <authorList>
            <person name="Ohm R.A."/>
            <person name="Feau N."/>
            <person name="Henrissat B."/>
            <person name="Schoch C.L."/>
            <person name="Horwitz B.A."/>
            <person name="Barry K.W."/>
            <person name="Condon B.J."/>
            <person name="Copeland A.C."/>
            <person name="Dhillon B."/>
            <person name="Glaser F."/>
            <person name="Hesse C.N."/>
            <person name="Kosti I."/>
            <person name="LaButti K."/>
            <person name="Lindquist E.A."/>
            <person name="Lucas S."/>
            <person name="Salamov A.A."/>
            <person name="Bradshaw R.E."/>
            <person name="Ciuffetti L."/>
            <person name="Hamelin R.C."/>
            <person name="Kema G.H.J."/>
            <person name="Lawrence C."/>
            <person name="Scott J.A."/>
            <person name="Spatafora J.W."/>
            <person name="Turgeon B.G."/>
            <person name="de Wit P.J.G.M."/>
            <person name="Zhong S."/>
            <person name="Goodwin S.B."/>
            <person name="Grigoriev I.V."/>
        </authorList>
    </citation>
    <scope>NUCLEOTIDE SEQUENCE [LARGE SCALE GENOMIC DNA]</scope>
    <source>
        <strain evidence="2 3">UAMH 10762</strain>
    </source>
</reference>
<keyword evidence="1" id="KW-0812">Transmembrane</keyword>
<dbReference type="PANTHER" id="PTHR39470">
    <property type="entry name" value="CHROMOSOME 10, WHOLE GENOME SHOTGUN SEQUENCE"/>
    <property type="match status" value="1"/>
</dbReference>
<keyword evidence="3" id="KW-1185">Reference proteome</keyword>
<dbReference type="HOGENOM" id="CLU_044758_1_0_1"/>
<feature type="transmembrane region" description="Helical" evidence="1">
    <location>
        <begin position="223"/>
        <end position="242"/>
    </location>
</feature>
<dbReference type="KEGG" id="bcom:BAUCODRAFT_122101"/>
<dbReference type="Proteomes" id="UP000011761">
    <property type="component" value="Unassembled WGS sequence"/>
</dbReference>
<dbReference type="GeneID" id="19107663"/>
<evidence type="ECO:0000313" key="2">
    <source>
        <dbReference type="EMBL" id="EMC97676.1"/>
    </source>
</evidence>
<feature type="transmembrane region" description="Helical" evidence="1">
    <location>
        <begin position="6"/>
        <end position="24"/>
    </location>
</feature>
<dbReference type="STRING" id="717646.M2MLX8"/>
<gene>
    <name evidence="2" type="ORF">BAUCODRAFT_122101</name>
</gene>
<dbReference type="PANTHER" id="PTHR39470:SF1">
    <property type="entry name" value="CHORISMATE SYNTHASE PROTEIN"/>
    <property type="match status" value="1"/>
</dbReference>
<keyword evidence="1" id="KW-1133">Transmembrane helix</keyword>
<dbReference type="eggNOG" id="KOG4253">
    <property type="taxonomic scope" value="Eukaryota"/>
</dbReference>
<accession>M2MLX8</accession>
<feature type="transmembrane region" description="Helical" evidence="1">
    <location>
        <begin position="45"/>
        <end position="66"/>
    </location>
</feature>
<sequence>MVSWQSIQSFLIFFGPILLPRVLATYRSLRSRPASQIRPLPQRTSFALTVLFLSGLIAFLSTFPLFSPANVFRQTQSRLQTSAGVLSTRLAALRPLTAQDEKLRQVLDDGGLDARLIYARYGPHILTTCPFAKPGDVDAGLAYLFYALPSMLTPHLLHLIALGTATSGMLCGQEGAKWRNMATISGIVLGAAEVLFIAYYDDKPNMRSTRLSEIDFVHWKMQVWRGLAIAAVDGILGWVIWLQATGRAFVAPPSASERIVNHARALEGLLVKAKSVGIVRNGTARDAAMRSKVDEYWMKEGEVMRDVFEQPEVLEAQRSTLARLDVARISRDAEGYVDTVLRGVQSPPNPVAAR</sequence>
<proteinExistence type="predicted"/>
<dbReference type="RefSeq" id="XP_007675936.1">
    <property type="nucleotide sequence ID" value="XM_007677746.1"/>
</dbReference>
<name>M2MLX8_BAUPA</name>
<feature type="transmembrane region" description="Helical" evidence="1">
    <location>
        <begin position="182"/>
        <end position="200"/>
    </location>
</feature>
<evidence type="ECO:0000256" key="1">
    <source>
        <dbReference type="SAM" id="Phobius"/>
    </source>
</evidence>
<evidence type="ECO:0000313" key="3">
    <source>
        <dbReference type="Proteomes" id="UP000011761"/>
    </source>
</evidence>
<dbReference type="OMA" id="YFYYALP"/>
<dbReference type="EMBL" id="KB445554">
    <property type="protein sequence ID" value="EMC97676.1"/>
    <property type="molecule type" value="Genomic_DNA"/>
</dbReference>
<organism evidence="2 3">
    <name type="scientific">Baudoinia panamericana (strain UAMH 10762)</name>
    <name type="common">Angels' share fungus</name>
    <name type="synonym">Baudoinia compniacensis (strain UAMH 10762)</name>
    <dbReference type="NCBI Taxonomy" id="717646"/>
    <lineage>
        <taxon>Eukaryota</taxon>
        <taxon>Fungi</taxon>
        <taxon>Dikarya</taxon>
        <taxon>Ascomycota</taxon>
        <taxon>Pezizomycotina</taxon>
        <taxon>Dothideomycetes</taxon>
        <taxon>Dothideomycetidae</taxon>
        <taxon>Mycosphaerellales</taxon>
        <taxon>Teratosphaeriaceae</taxon>
        <taxon>Baudoinia</taxon>
    </lineage>
</organism>
<dbReference type="AlphaFoldDB" id="M2MLX8"/>